<comment type="caution">
    <text evidence="2">The sequence shown here is derived from an EMBL/GenBank/DDBJ whole genome shotgun (WGS) entry which is preliminary data.</text>
</comment>
<evidence type="ECO:0000256" key="1">
    <source>
        <dbReference type="SAM" id="MobiDB-lite"/>
    </source>
</evidence>
<feature type="region of interest" description="Disordered" evidence="1">
    <location>
        <begin position="1"/>
        <end position="34"/>
    </location>
</feature>
<accession>A0ABQ2VPM9</accession>
<dbReference type="Proteomes" id="UP000654471">
    <property type="component" value="Unassembled WGS sequence"/>
</dbReference>
<proteinExistence type="predicted"/>
<protein>
    <recommendedName>
        <fullName evidence="4">Transposase</fullName>
    </recommendedName>
</protein>
<gene>
    <name evidence="2" type="ORF">GCM10010211_77420</name>
</gene>
<name>A0ABQ2VPM9_9ACTN</name>
<feature type="compositionally biased region" description="Polar residues" evidence="1">
    <location>
        <begin position="18"/>
        <end position="27"/>
    </location>
</feature>
<keyword evidence="3" id="KW-1185">Reference proteome</keyword>
<dbReference type="EMBL" id="BMRP01000060">
    <property type="protein sequence ID" value="GGU98605.1"/>
    <property type="molecule type" value="Genomic_DNA"/>
</dbReference>
<evidence type="ECO:0000313" key="2">
    <source>
        <dbReference type="EMBL" id="GGU98605.1"/>
    </source>
</evidence>
<reference evidence="3" key="1">
    <citation type="journal article" date="2019" name="Int. J. Syst. Evol. Microbiol.">
        <title>The Global Catalogue of Microorganisms (GCM) 10K type strain sequencing project: providing services to taxonomists for standard genome sequencing and annotation.</title>
        <authorList>
            <consortium name="The Broad Institute Genomics Platform"/>
            <consortium name="The Broad Institute Genome Sequencing Center for Infectious Disease"/>
            <person name="Wu L."/>
            <person name="Ma J."/>
        </authorList>
    </citation>
    <scope>NUCLEOTIDE SEQUENCE [LARGE SCALE GENOMIC DNA]</scope>
    <source>
        <strain evidence="3">JCM 3399</strain>
    </source>
</reference>
<organism evidence="2 3">
    <name type="scientific">Streptomyces albospinus</name>
    <dbReference type="NCBI Taxonomy" id="285515"/>
    <lineage>
        <taxon>Bacteria</taxon>
        <taxon>Bacillati</taxon>
        <taxon>Actinomycetota</taxon>
        <taxon>Actinomycetes</taxon>
        <taxon>Kitasatosporales</taxon>
        <taxon>Streptomycetaceae</taxon>
        <taxon>Streptomyces</taxon>
    </lineage>
</organism>
<evidence type="ECO:0008006" key="4">
    <source>
        <dbReference type="Google" id="ProtNLM"/>
    </source>
</evidence>
<evidence type="ECO:0000313" key="3">
    <source>
        <dbReference type="Proteomes" id="UP000654471"/>
    </source>
</evidence>
<sequence>MVVTAPAAERPPAKPTGASVSENSDSPSPKLGRLRWGWDRRRDMRVMNAHGMCASVRELACGPRRV</sequence>